<keyword evidence="2 4" id="KW-0863">Zinc-finger</keyword>
<feature type="region of interest" description="Disordered" evidence="5">
    <location>
        <begin position="1570"/>
        <end position="1600"/>
    </location>
</feature>
<comment type="caution">
    <text evidence="8">The sequence shown here is derived from an EMBL/GenBank/DDBJ whole genome shotgun (WGS) entry which is preliminary data.</text>
</comment>
<feature type="region of interest" description="Disordered" evidence="5">
    <location>
        <begin position="690"/>
        <end position="711"/>
    </location>
</feature>
<feature type="compositionally biased region" description="Low complexity" evidence="5">
    <location>
        <begin position="1584"/>
        <end position="1600"/>
    </location>
</feature>
<dbReference type="GO" id="GO:0008270">
    <property type="term" value="F:zinc ion binding"/>
    <property type="evidence" value="ECO:0007669"/>
    <property type="project" value="UniProtKB-KW"/>
</dbReference>
<dbReference type="InterPro" id="IPR011011">
    <property type="entry name" value="Znf_FYVE_PHD"/>
</dbReference>
<name>A0A0V0QVE2_PSEPJ</name>
<dbReference type="InterPro" id="IPR035969">
    <property type="entry name" value="Rab-GAP_TBC_sf"/>
</dbReference>
<keyword evidence="3" id="KW-0862">Zinc</keyword>
<feature type="domain" description="FYVE-type" evidence="7">
    <location>
        <begin position="24"/>
        <end position="92"/>
    </location>
</feature>
<dbReference type="PROSITE" id="PS50086">
    <property type="entry name" value="TBC_RABGAP"/>
    <property type="match status" value="1"/>
</dbReference>
<dbReference type="InParanoid" id="A0A0V0QVE2"/>
<dbReference type="Proteomes" id="UP000054937">
    <property type="component" value="Unassembled WGS sequence"/>
</dbReference>
<feature type="domain" description="Rab-GAP TBC" evidence="6">
    <location>
        <begin position="87"/>
        <end position="437"/>
    </location>
</feature>
<dbReference type="InterPro" id="IPR000195">
    <property type="entry name" value="Rab-GAP-TBC_dom"/>
</dbReference>
<dbReference type="EMBL" id="LDAU01000102">
    <property type="protein sequence ID" value="KRX05968.1"/>
    <property type="molecule type" value="Genomic_DNA"/>
</dbReference>
<gene>
    <name evidence="8" type="ORF">PPERSA_01046</name>
</gene>
<dbReference type="InterPro" id="IPR013083">
    <property type="entry name" value="Znf_RING/FYVE/PHD"/>
</dbReference>
<evidence type="ECO:0000313" key="9">
    <source>
        <dbReference type="Proteomes" id="UP000054937"/>
    </source>
</evidence>
<dbReference type="PROSITE" id="PS50178">
    <property type="entry name" value="ZF_FYVE"/>
    <property type="match status" value="1"/>
</dbReference>
<dbReference type="Pfam" id="PF00566">
    <property type="entry name" value="RabGAP-TBC"/>
    <property type="match status" value="1"/>
</dbReference>
<protein>
    <submittedName>
        <fullName evidence="8">Zinc finger, FYVE/PHD-type</fullName>
    </submittedName>
</protein>
<evidence type="ECO:0000256" key="5">
    <source>
        <dbReference type="SAM" id="MobiDB-lite"/>
    </source>
</evidence>
<dbReference type="Gene3D" id="2.80.10.50">
    <property type="match status" value="1"/>
</dbReference>
<sequence length="1763" mass="210404">MSSSKKSSNFPKFIVEGVNRVFNKYKAKNCEICNDEFSLLKTLKKSHFCKRCERYVCVDCANQKAYIIDCPKDDNNKQREHRICNQCLYDKEIMEVYEYQIRQIKKDVLQLPGQEGSRTDYKVFNYSIKEFLYFCQFDHKIEDVRKNLFRVLKAFTVKNSEFGYSQGMNSMAAILLAFCDENTAFLLLDHLINNIYPKYFYQLPEFNSDGIGHGCLFYLWNEIFTQNSFIPMEQCILTYLDLYKDIINQNPMNPDLKEKMLKNTQLQDLRLGMSKFEISEYYRQLIVKKFYNNEYLKLRKDFNKQVVSIQLGRFLTISQERMQEISKFFEKYCRKNNSVAEKQEAFCFKNQILQIYDLIFENNIGLMEEKQIDFLEIKDIPQDLIDKVVNIFSTSQFNDLQNENTFNFDQFFTIFCFFIQDALNKKLMVFFKILQQISNLSLIQFEIFMEMAESLEKIQDLHINIKDSYKNKQRYQISNHQNDFSQFKKEIKFKYKNTEVDFSDLIVILGHPFLKEVYNNQKQISISKDSFDMKQSMIQIENDASTIYLLKDTSDELMMNQINHLKNEFNKKIQEEETKKKQKFLYSGNSIYLCPQGLNYGFLSSSIVNQAKPIIKSQKDPNKSQLSDTVVQQVFAQIQEKQDLSVTSEFEWEIYKLDFNLEGLKAYINQQQPTFDFQQNSGSNSILNLQQSQLSQHSQSPKQSSASLSSQQNIQQQSPVQLQKQQTLEVQKQLSSSQLLIQSFLSDSNVGQLDTYEESKLYAKSSIGTYNSDTNSLPIRYLQTLIKEQNFCPMLIQNGDRVLLRHKKSGSFLYCDNKMQRNQNKCLAYTIQDNDFDLVNCSFIINNENQSFYILNGQTVKLSNSVNGYYLSSQNEKPKINHSNLQQSKYLIQELYSNYEILGENKIQNNNSNIKFQIRLCKSMEIFHQMFIDSSIKPYEIPNQEDSKIVPEKQYFRIRHLKSGNLLSYCPAKENLYLLNHEKTKEKETLWSIHLKFIQKKNLFSFKKELVSQLQHLNQYQIQEELRKQQYKEIKTGDFVSFKTDKGCIMYANKELNKTKMAYSLNTPKQENLNKFVVPHTKPKYPLREEQIELEQNYKKAQQQEKQQEFQFRKEKYPQPEGHENPFQQQKSPNFYARHPALQSSQATINQEFEHPLQRQKYAQFPSNDRFYNQQIQQSQNQQNFQDFQNQQDFNNFQYFNNGPKYLPEEYVYPTRPFPPNHHFETGTRSTVPQQTYLQSSLPQNLRQPPIHGEIIYEGAQIDQRPQSPDRNLQQFQKIQSDINERIPQGPIHYNVIENEQKILNQRQNTRQILKDHGVPLENQYYQQQQEFNNNFDQPPYSSQARKHSFQYLTHEKPYFAQDSSIIQQKNYDILQPPLRPEFLERRKTDIRALPKYIPSIHDIHNYQHPIQPRQYINNIYYRDPRTGQILDRPLGHQQYNTLNDRNLNINLPYQQYQNPNQQDVFRSPQYERMHINQGEDQFSEEFQTQQQFFSKEQQQQNQQKNNQDLISTNKDFMKNYYPNQQIYRPEKLPNNFGETRSYFERIVPQQQNLYSTKQREVENSRYLLGNEEKAENKNNYPTNPEQINNQQQENRNQQSEIPQQIMSNHQRYRSQFEPMDFYGERANLMRPYTSGRMERELQQDEYNNIHNQVGNYHNLSRYPPYSLPQNSKSQQLLQRPLSAQPMKNLNLQNQYQKLQYPQNPQLLQQQQSMSSLQGKYYDEKPRNKYDNFDDKRRQNVCFGQGENYYKDEIQLRCPQKYL</sequence>
<dbReference type="InterPro" id="IPR051647">
    <property type="entry name" value="Mediator_comp_sub12"/>
</dbReference>
<dbReference type="SUPFAM" id="SSF57903">
    <property type="entry name" value="FYVE/PHD zinc finger"/>
    <property type="match status" value="1"/>
</dbReference>
<dbReference type="GO" id="GO:0003713">
    <property type="term" value="F:transcription coactivator activity"/>
    <property type="evidence" value="ECO:0007669"/>
    <property type="project" value="TreeGrafter"/>
</dbReference>
<evidence type="ECO:0000313" key="8">
    <source>
        <dbReference type="EMBL" id="KRX05968.1"/>
    </source>
</evidence>
<dbReference type="SUPFAM" id="SSF47923">
    <property type="entry name" value="Ypt/Rab-GAP domain of gyp1p"/>
    <property type="match status" value="1"/>
</dbReference>
<dbReference type="SUPFAM" id="SSF82109">
    <property type="entry name" value="MIR domain"/>
    <property type="match status" value="1"/>
</dbReference>
<evidence type="ECO:0000256" key="3">
    <source>
        <dbReference type="ARBA" id="ARBA00022833"/>
    </source>
</evidence>
<proteinExistence type="predicted"/>
<evidence type="ECO:0000256" key="2">
    <source>
        <dbReference type="ARBA" id="ARBA00022771"/>
    </source>
</evidence>
<evidence type="ECO:0000259" key="7">
    <source>
        <dbReference type="PROSITE" id="PS50178"/>
    </source>
</evidence>
<dbReference type="InterPro" id="IPR017455">
    <property type="entry name" value="Znf_FYVE-rel"/>
</dbReference>
<dbReference type="OrthoDB" id="294251at2759"/>
<dbReference type="CDD" id="cd00065">
    <property type="entry name" value="FYVE_like_SF"/>
    <property type="match status" value="1"/>
</dbReference>
<evidence type="ECO:0000259" key="6">
    <source>
        <dbReference type="PROSITE" id="PS50086"/>
    </source>
</evidence>
<dbReference type="InterPro" id="IPR000306">
    <property type="entry name" value="Znf_FYVE"/>
</dbReference>
<dbReference type="Gene3D" id="3.30.40.10">
    <property type="entry name" value="Zinc/RING finger domain, C3HC4 (zinc finger)"/>
    <property type="match status" value="1"/>
</dbReference>
<dbReference type="Pfam" id="PF01363">
    <property type="entry name" value="FYVE"/>
    <property type="match status" value="1"/>
</dbReference>
<evidence type="ECO:0000256" key="4">
    <source>
        <dbReference type="PROSITE-ProRule" id="PRU00091"/>
    </source>
</evidence>
<accession>A0A0V0QVE2</accession>
<dbReference type="GO" id="GO:0045944">
    <property type="term" value="P:positive regulation of transcription by RNA polymerase II"/>
    <property type="evidence" value="ECO:0007669"/>
    <property type="project" value="TreeGrafter"/>
</dbReference>
<organism evidence="8 9">
    <name type="scientific">Pseudocohnilembus persalinus</name>
    <name type="common">Ciliate</name>
    <dbReference type="NCBI Taxonomy" id="266149"/>
    <lineage>
        <taxon>Eukaryota</taxon>
        <taxon>Sar</taxon>
        <taxon>Alveolata</taxon>
        <taxon>Ciliophora</taxon>
        <taxon>Intramacronucleata</taxon>
        <taxon>Oligohymenophorea</taxon>
        <taxon>Scuticociliatia</taxon>
        <taxon>Philasterida</taxon>
        <taxon>Pseudocohnilembidae</taxon>
        <taxon>Pseudocohnilembus</taxon>
    </lineage>
</organism>
<reference evidence="8 9" key="1">
    <citation type="journal article" date="2015" name="Sci. Rep.">
        <title>Genome of the facultative scuticociliatosis pathogen Pseudocohnilembus persalinus provides insight into its virulence through horizontal gene transfer.</title>
        <authorList>
            <person name="Xiong J."/>
            <person name="Wang G."/>
            <person name="Cheng J."/>
            <person name="Tian M."/>
            <person name="Pan X."/>
            <person name="Warren A."/>
            <person name="Jiang C."/>
            <person name="Yuan D."/>
            <person name="Miao W."/>
        </authorList>
    </citation>
    <scope>NUCLEOTIDE SEQUENCE [LARGE SCALE GENOMIC DNA]</scope>
    <source>
        <strain evidence="8">36N120E</strain>
    </source>
</reference>
<dbReference type="PANTHER" id="PTHR46007:SF12">
    <property type="entry name" value="C2H2-TYPE DOMAIN-CONTAINING PROTEIN-RELATED"/>
    <property type="match status" value="1"/>
</dbReference>
<keyword evidence="9" id="KW-1185">Reference proteome</keyword>
<dbReference type="PANTHER" id="PTHR46007">
    <property type="entry name" value="MEDIATOR OF RNA POLYMERASE II TRANSCRIPTION SUBUNIT 12"/>
    <property type="match status" value="1"/>
</dbReference>
<keyword evidence="1" id="KW-0479">Metal-binding</keyword>
<dbReference type="GO" id="GO:0016592">
    <property type="term" value="C:mediator complex"/>
    <property type="evidence" value="ECO:0007669"/>
    <property type="project" value="TreeGrafter"/>
</dbReference>
<dbReference type="Gene3D" id="1.10.8.270">
    <property type="entry name" value="putative rabgap domain of human tbc1 domain family member 14 like domains"/>
    <property type="match status" value="1"/>
</dbReference>
<evidence type="ECO:0000256" key="1">
    <source>
        <dbReference type="ARBA" id="ARBA00022723"/>
    </source>
</evidence>
<dbReference type="InterPro" id="IPR036300">
    <property type="entry name" value="MIR_dom_sf"/>
</dbReference>